<dbReference type="SUPFAM" id="SSF103473">
    <property type="entry name" value="MFS general substrate transporter"/>
    <property type="match status" value="1"/>
</dbReference>
<dbReference type="Pfam" id="PF03219">
    <property type="entry name" value="TLC"/>
    <property type="match status" value="1"/>
</dbReference>
<feature type="transmembrane region" description="Helical" evidence="8">
    <location>
        <begin position="157"/>
        <end position="181"/>
    </location>
</feature>
<dbReference type="Gene3D" id="1.20.1250.20">
    <property type="entry name" value="MFS general substrate transporter like domains"/>
    <property type="match status" value="1"/>
</dbReference>
<name>A0ABT3SWR5_9GAMM</name>
<evidence type="ECO:0000256" key="1">
    <source>
        <dbReference type="ARBA" id="ARBA00004141"/>
    </source>
</evidence>
<keyword evidence="5 8" id="KW-0067">ATP-binding</keyword>
<evidence type="ECO:0000313" key="9">
    <source>
        <dbReference type="EMBL" id="MCX2974439.1"/>
    </source>
</evidence>
<evidence type="ECO:0000256" key="5">
    <source>
        <dbReference type="ARBA" id="ARBA00022840"/>
    </source>
</evidence>
<keyword evidence="3 8" id="KW-0812">Transmembrane</keyword>
<evidence type="ECO:0000256" key="3">
    <source>
        <dbReference type="ARBA" id="ARBA00022692"/>
    </source>
</evidence>
<feature type="transmembrane region" description="Helical" evidence="8">
    <location>
        <begin position="228"/>
        <end position="252"/>
    </location>
</feature>
<keyword evidence="4 8" id="KW-0547">Nucleotide-binding</keyword>
<keyword evidence="2 8" id="KW-0813">Transport</keyword>
<comment type="similarity">
    <text evidence="8">Belongs to the ADP/ATP translocase tlc family.</text>
</comment>
<comment type="caution">
    <text evidence="9">The sequence shown here is derived from an EMBL/GenBank/DDBJ whole genome shotgun (WGS) entry which is preliminary data.</text>
</comment>
<feature type="transmembrane region" description="Helical" evidence="8">
    <location>
        <begin position="287"/>
        <end position="307"/>
    </location>
</feature>
<protein>
    <recommendedName>
        <fullName evidence="8">ADP,ATP carrier protein</fullName>
    </recommendedName>
</protein>
<organism evidence="9 10">
    <name type="scientific">Candidatus Seongchinamella marina</name>
    <dbReference type="NCBI Taxonomy" id="2518990"/>
    <lineage>
        <taxon>Bacteria</taxon>
        <taxon>Pseudomonadati</taxon>
        <taxon>Pseudomonadota</taxon>
        <taxon>Gammaproteobacteria</taxon>
        <taxon>Cellvibrionales</taxon>
        <taxon>Halieaceae</taxon>
        <taxon>Seongchinamella</taxon>
    </lineage>
</organism>
<keyword evidence="10" id="KW-1185">Reference proteome</keyword>
<dbReference type="InterPro" id="IPR036259">
    <property type="entry name" value="MFS_trans_sf"/>
</dbReference>
<evidence type="ECO:0000256" key="6">
    <source>
        <dbReference type="ARBA" id="ARBA00022989"/>
    </source>
</evidence>
<evidence type="ECO:0000256" key="8">
    <source>
        <dbReference type="RuleBase" id="RU363121"/>
    </source>
</evidence>
<dbReference type="PANTHER" id="PTHR43596:SF1">
    <property type="entry name" value="ADP,ATP CARRIER PROTEIN"/>
    <property type="match status" value="1"/>
</dbReference>
<evidence type="ECO:0000256" key="2">
    <source>
        <dbReference type="ARBA" id="ARBA00022448"/>
    </source>
</evidence>
<feature type="transmembrane region" description="Helical" evidence="8">
    <location>
        <begin position="187"/>
        <end position="207"/>
    </location>
</feature>
<dbReference type="RefSeq" id="WP_279253213.1">
    <property type="nucleotide sequence ID" value="NZ_SHNP01000004.1"/>
</dbReference>
<keyword evidence="6 8" id="KW-1133">Transmembrane helix</keyword>
<accession>A0ABT3SWR5</accession>
<feature type="transmembrane region" description="Helical" evidence="8">
    <location>
        <begin position="392"/>
        <end position="425"/>
    </location>
</feature>
<proteinExistence type="inferred from homology"/>
<dbReference type="Proteomes" id="UP001143307">
    <property type="component" value="Unassembled WGS sequence"/>
</dbReference>
<comment type="subcellular location">
    <subcellularLocation>
        <location evidence="1 8">Membrane</location>
        <topology evidence="1 8">Multi-pass membrane protein</topology>
    </subcellularLocation>
</comment>
<reference evidence="9" key="1">
    <citation type="submission" date="2019-02" db="EMBL/GenBank/DDBJ databases">
        <authorList>
            <person name="Li S.-H."/>
        </authorList>
    </citation>
    <scope>NUCLEOTIDE SEQUENCE</scope>
    <source>
        <strain evidence="9">IMCC8485</strain>
    </source>
</reference>
<dbReference type="InterPro" id="IPR004667">
    <property type="entry name" value="ADP_ATP_car_bac_type"/>
</dbReference>
<sequence>MQQTHETISSGNWPDRLIRIFGDVRPGEGRMVLMMFLNVYFLLMAYYILKTVREPLILATGGAELKSYAAAFQAIVLVAYVPFYGWLAGRLPRQKLLVYVVLGFAVCIVLFAGALSMKVPYIGFAFYVFLGIFSVSMIAQFWSYANELYNRDTGERLFPLIAVGSTAGGPVGAAVAGWLYGSGVSSVTMMHIAASLLLVHLALYALIMHSSSTRTAIEQESKPLTNSSGFALVFKSRYLILIAGLLVLLNVVNTTGEYILSRVVLDYAVELAAGKADFDTEAFIGKFYGQFFFWVNVATIVIQALLVSRLVKFFGIAGVLFALPIIALGTYALPLLGASVMVFIATKLAENSTDYSVMNTAKQMLWLQTTPDEKYKAKQAIDTFFVRAGDVIAAALVFVGTQFIGLDLLGFSAVNVAMILIWMVVAHRLLQQYKLQSQASNDH</sequence>
<feature type="transmembrane region" description="Helical" evidence="8">
    <location>
        <begin position="69"/>
        <end position="89"/>
    </location>
</feature>
<evidence type="ECO:0000256" key="7">
    <source>
        <dbReference type="ARBA" id="ARBA00023136"/>
    </source>
</evidence>
<feature type="transmembrane region" description="Helical" evidence="8">
    <location>
        <begin position="319"/>
        <end position="345"/>
    </location>
</feature>
<feature type="transmembrane region" description="Helical" evidence="8">
    <location>
        <begin position="96"/>
        <end position="115"/>
    </location>
</feature>
<dbReference type="PANTHER" id="PTHR43596">
    <property type="entry name" value="ADP,ATP CARRIER PROTEIN"/>
    <property type="match status" value="1"/>
</dbReference>
<evidence type="ECO:0000313" key="10">
    <source>
        <dbReference type="Proteomes" id="UP001143307"/>
    </source>
</evidence>
<keyword evidence="7 8" id="KW-0472">Membrane</keyword>
<gene>
    <name evidence="9" type="ORF">EYC87_12675</name>
</gene>
<evidence type="ECO:0000256" key="4">
    <source>
        <dbReference type="ARBA" id="ARBA00022741"/>
    </source>
</evidence>
<dbReference type="EMBL" id="SHNP01000004">
    <property type="protein sequence ID" value="MCX2974439.1"/>
    <property type="molecule type" value="Genomic_DNA"/>
</dbReference>
<feature type="transmembrane region" description="Helical" evidence="8">
    <location>
        <begin position="121"/>
        <end position="145"/>
    </location>
</feature>
<feature type="transmembrane region" description="Helical" evidence="8">
    <location>
        <begin position="31"/>
        <end position="49"/>
    </location>
</feature>